<evidence type="ECO:0000256" key="1">
    <source>
        <dbReference type="SAM" id="MobiDB-lite"/>
    </source>
</evidence>
<dbReference type="Proteomes" id="UP001620405">
    <property type="component" value="Unassembled WGS sequence"/>
</dbReference>
<dbReference type="RefSeq" id="WP_284395964.1">
    <property type="nucleotide sequence ID" value="NZ_BSNQ01000003.1"/>
</dbReference>
<feature type="region of interest" description="Disordered" evidence="1">
    <location>
        <begin position="1"/>
        <end position="25"/>
    </location>
</feature>
<feature type="transmembrane region" description="Helical" evidence="2">
    <location>
        <begin position="66"/>
        <end position="89"/>
    </location>
</feature>
<organism evidence="3 4">
    <name type="scientific">Dyella lipolytica</name>
    <dbReference type="NCBI Taxonomy" id="1867835"/>
    <lineage>
        <taxon>Bacteria</taxon>
        <taxon>Pseudomonadati</taxon>
        <taxon>Pseudomonadota</taxon>
        <taxon>Gammaproteobacteria</taxon>
        <taxon>Lysobacterales</taxon>
        <taxon>Rhodanobacteraceae</taxon>
        <taxon>Dyella</taxon>
    </lineage>
</organism>
<keyword evidence="2" id="KW-1133">Transmembrane helix</keyword>
<keyword evidence="2" id="KW-0812">Transmembrane</keyword>
<accession>A0ABW8IYX8</accession>
<gene>
    <name evidence="3" type="ORF">ISP13_16060</name>
</gene>
<reference evidence="3 4" key="1">
    <citation type="submission" date="2020-10" db="EMBL/GenBank/DDBJ databases">
        <title>Phylogeny of dyella-like bacteria.</title>
        <authorList>
            <person name="Fu J."/>
        </authorList>
    </citation>
    <scope>NUCLEOTIDE SEQUENCE [LARGE SCALE GENOMIC DNA]</scope>
    <source>
        <strain evidence="3 4">DHOB07</strain>
    </source>
</reference>
<keyword evidence="2" id="KW-0472">Membrane</keyword>
<proteinExistence type="predicted"/>
<comment type="caution">
    <text evidence="3">The sequence shown here is derived from an EMBL/GenBank/DDBJ whole genome shotgun (WGS) entry which is preliminary data.</text>
</comment>
<evidence type="ECO:0000313" key="4">
    <source>
        <dbReference type="Proteomes" id="UP001620405"/>
    </source>
</evidence>
<evidence type="ECO:0000256" key="2">
    <source>
        <dbReference type="SAM" id="Phobius"/>
    </source>
</evidence>
<protein>
    <submittedName>
        <fullName evidence="3">Uncharacterized protein</fullName>
    </submittedName>
</protein>
<evidence type="ECO:0000313" key="3">
    <source>
        <dbReference type="EMBL" id="MFK2875057.1"/>
    </source>
</evidence>
<keyword evidence="4" id="KW-1185">Reference proteome</keyword>
<sequence length="158" mass="16624">MTSSMQQFRDQKLANAGGGSNDGDMEKRLTTLETRLDTILPTLATKSDMEGIRGDISKTDTALTRWMLGTVIALLFGFASLIFAGGSLLNSNLSGIKSDVQRAIDLAATKQAGAPPANSQHVAAIDAAASNTVTIQGSPQAVQAMFQAKSEKKDSKVH</sequence>
<name>A0ABW8IYX8_9GAMM</name>
<dbReference type="EMBL" id="JADIKG010000013">
    <property type="protein sequence ID" value="MFK2875057.1"/>
    <property type="molecule type" value="Genomic_DNA"/>
</dbReference>